<accession>A0ABX5H1B5</accession>
<evidence type="ECO:0000256" key="1">
    <source>
        <dbReference type="SAM" id="Phobius"/>
    </source>
</evidence>
<evidence type="ECO:0000313" key="2">
    <source>
        <dbReference type="EMBL" id="PSX07046.1"/>
    </source>
</evidence>
<organism evidence="2 3">
    <name type="scientific">Photobacterium angustum</name>
    <dbReference type="NCBI Taxonomy" id="661"/>
    <lineage>
        <taxon>Bacteria</taxon>
        <taxon>Pseudomonadati</taxon>
        <taxon>Pseudomonadota</taxon>
        <taxon>Gammaproteobacteria</taxon>
        <taxon>Vibrionales</taxon>
        <taxon>Vibrionaceae</taxon>
        <taxon>Photobacterium</taxon>
    </lineage>
</organism>
<proteinExistence type="predicted"/>
<feature type="transmembrane region" description="Helical" evidence="1">
    <location>
        <begin position="32"/>
        <end position="54"/>
    </location>
</feature>
<keyword evidence="1" id="KW-1133">Transmembrane helix</keyword>
<reference evidence="2 3" key="1">
    <citation type="submission" date="2018-01" db="EMBL/GenBank/DDBJ databases">
        <title>Whole genome sequencing of Histamine producing bacteria.</title>
        <authorList>
            <person name="Butler K."/>
        </authorList>
    </citation>
    <scope>NUCLEOTIDE SEQUENCE [LARGE SCALE GENOMIC DNA]</scope>
    <source>
        <strain evidence="2 3">A6-1</strain>
    </source>
</reference>
<keyword evidence="1" id="KW-0812">Transmembrane</keyword>
<feature type="transmembrane region" description="Helical" evidence="1">
    <location>
        <begin position="6"/>
        <end position="25"/>
    </location>
</feature>
<name>A0ABX5H1B5_PHOAN</name>
<keyword evidence="1" id="KW-0472">Membrane</keyword>
<dbReference type="RefSeq" id="WP_107187962.1">
    <property type="nucleotide sequence ID" value="NZ_PYOU01000014.1"/>
</dbReference>
<comment type="caution">
    <text evidence="2">The sequence shown here is derived from an EMBL/GenBank/DDBJ whole genome shotgun (WGS) entry which is preliminary data.</text>
</comment>
<keyword evidence="3" id="KW-1185">Reference proteome</keyword>
<sequence>MHYRYWYSAFVILFTCLLTAGLFFLPVLTLPLFIKVLIFIGFLAFIVPSALIFYENTYVRFGYLITPNALIENLHIFHFEKEYIKYLPRAFDDGFYTLEGFERNCYATHLNKYRAVEYALGYKRMDELLHDIDTNEKLTVKEFTAALHAVAELNKKKDSIYKQKFETYQLGENDKKRRENIERLKELS</sequence>
<evidence type="ECO:0000313" key="3">
    <source>
        <dbReference type="Proteomes" id="UP000240989"/>
    </source>
</evidence>
<dbReference type="EMBL" id="PYOU01000014">
    <property type="protein sequence ID" value="PSX07046.1"/>
    <property type="molecule type" value="Genomic_DNA"/>
</dbReference>
<protein>
    <submittedName>
        <fullName evidence="2">Uncharacterized protein</fullName>
    </submittedName>
</protein>
<dbReference type="Proteomes" id="UP000240989">
    <property type="component" value="Unassembled WGS sequence"/>
</dbReference>
<gene>
    <name evidence="2" type="ORF">C0W27_15875</name>
</gene>